<keyword evidence="3" id="KW-1185">Reference proteome</keyword>
<feature type="compositionally biased region" description="Low complexity" evidence="1">
    <location>
        <begin position="122"/>
        <end position="135"/>
    </location>
</feature>
<feature type="region of interest" description="Disordered" evidence="1">
    <location>
        <begin position="71"/>
        <end position="166"/>
    </location>
</feature>
<reference evidence="2" key="1">
    <citation type="journal article" date="2013" name="Nat. Commun.">
        <title>Whole-genome sequencing of Oryza brachyantha reveals mechanisms underlying Oryza genome evolution.</title>
        <authorList>
            <person name="Chen J."/>
            <person name="Huang Q."/>
            <person name="Gao D."/>
            <person name="Wang J."/>
            <person name="Lang Y."/>
            <person name="Liu T."/>
            <person name="Li B."/>
            <person name="Bai Z."/>
            <person name="Luis Goicoechea J."/>
            <person name="Liang C."/>
            <person name="Chen C."/>
            <person name="Zhang W."/>
            <person name="Sun S."/>
            <person name="Liao Y."/>
            <person name="Zhang X."/>
            <person name="Yang L."/>
            <person name="Song C."/>
            <person name="Wang M."/>
            <person name="Shi J."/>
            <person name="Liu G."/>
            <person name="Liu J."/>
            <person name="Zhou H."/>
            <person name="Zhou W."/>
            <person name="Yu Q."/>
            <person name="An N."/>
            <person name="Chen Y."/>
            <person name="Cai Q."/>
            <person name="Wang B."/>
            <person name="Liu B."/>
            <person name="Min J."/>
            <person name="Huang Y."/>
            <person name="Wu H."/>
            <person name="Li Z."/>
            <person name="Zhang Y."/>
            <person name="Yin Y."/>
            <person name="Song W."/>
            <person name="Jiang J."/>
            <person name="Jackson S.A."/>
            <person name="Wing R.A."/>
            <person name="Wang J."/>
            <person name="Chen M."/>
        </authorList>
    </citation>
    <scope>NUCLEOTIDE SEQUENCE [LARGE SCALE GENOMIC DNA]</scope>
    <source>
        <strain evidence="2">cv. IRGC 101232</strain>
    </source>
</reference>
<dbReference type="Proteomes" id="UP000006038">
    <property type="component" value="Chromosome 3"/>
</dbReference>
<dbReference type="HOGENOM" id="CLU_1605242_0_0_1"/>
<feature type="region of interest" description="Disordered" evidence="1">
    <location>
        <begin position="1"/>
        <end position="42"/>
    </location>
</feature>
<evidence type="ECO:0000313" key="3">
    <source>
        <dbReference type="Proteomes" id="UP000006038"/>
    </source>
</evidence>
<feature type="compositionally biased region" description="Low complexity" evidence="1">
    <location>
        <begin position="142"/>
        <end position="166"/>
    </location>
</feature>
<feature type="compositionally biased region" description="Basic and acidic residues" evidence="1">
    <location>
        <begin position="85"/>
        <end position="98"/>
    </location>
</feature>
<proteinExistence type="predicted"/>
<organism evidence="2">
    <name type="scientific">Oryza brachyantha</name>
    <name type="common">malo sina</name>
    <dbReference type="NCBI Taxonomy" id="4533"/>
    <lineage>
        <taxon>Eukaryota</taxon>
        <taxon>Viridiplantae</taxon>
        <taxon>Streptophyta</taxon>
        <taxon>Embryophyta</taxon>
        <taxon>Tracheophyta</taxon>
        <taxon>Spermatophyta</taxon>
        <taxon>Magnoliopsida</taxon>
        <taxon>Liliopsida</taxon>
        <taxon>Poales</taxon>
        <taxon>Poaceae</taxon>
        <taxon>BOP clade</taxon>
        <taxon>Oryzoideae</taxon>
        <taxon>Oryzeae</taxon>
        <taxon>Oryzinae</taxon>
        <taxon>Oryza</taxon>
    </lineage>
</organism>
<dbReference type="EnsemblPlants" id="OB03G19810.1">
    <property type="protein sequence ID" value="OB03G19810.1"/>
    <property type="gene ID" value="OB03G19810"/>
</dbReference>
<feature type="compositionally biased region" description="Low complexity" evidence="1">
    <location>
        <begin position="71"/>
        <end position="84"/>
    </location>
</feature>
<protein>
    <submittedName>
        <fullName evidence="2">Uncharacterized protein</fullName>
    </submittedName>
</protein>
<sequence length="166" mass="17357">MAGDSGGNDRELGNRGVRAPRRLGERKHGEAASVASDGGSPVALTTHCVHSVVTGYVSREDFAMLIHARAPPGGSAAAAASAARPSDRARREARDGVLHRQPRSPLVHTFSFGRTTTRRRCTPSPRSSAGRSPSSRTRRQSRTGSLSASLASSPSLCRSSGSVEAN</sequence>
<reference evidence="2" key="2">
    <citation type="submission" date="2013-04" db="UniProtKB">
        <authorList>
            <consortium name="EnsemblPlants"/>
        </authorList>
    </citation>
    <scope>IDENTIFICATION</scope>
</reference>
<evidence type="ECO:0000256" key="1">
    <source>
        <dbReference type="SAM" id="MobiDB-lite"/>
    </source>
</evidence>
<dbReference type="AlphaFoldDB" id="J3LLQ5"/>
<accession>J3LLQ5</accession>
<dbReference type="Gramene" id="OB03G19810.1">
    <property type="protein sequence ID" value="OB03G19810.1"/>
    <property type="gene ID" value="OB03G19810"/>
</dbReference>
<name>J3LLQ5_ORYBR</name>
<evidence type="ECO:0000313" key="2">
    <source>
        <dbReference type="EnsemblPlants" id="OB03G19810.1"/>
    </source>
</evidence>